<accession>A0A9I9CVN1</accession>
<sequence length="279" mass="31465">MSNSLNNRSGPPRWVAALEHTRADEYTVTTELHHQRCICRRGYTTSGKLNHRKPAELLRLQHQIIWRSDLFGEGKDLIVVHVPQQPDIPHHGPHVPHSLNDIAGTGLTLGSDHCRPFTNTPQRLTEVTAATDKRNAEVVLVDVVFFISESKNFALIHIINTNGLENLSFNEMTDSSLRHDRNRNSLFDFLDELWVTHSGDTALGSDVCRNSFKSHDGASSSLFGDTSLLCVDDVHNYSAAEHLSQSNFHREGGLFRLRESSVTVHRYNTGSCHCRRKKK</sequence>
<reference evidence="1" key="1">
    <citation type="submission" date="2023-03" db="UniProtKB">
        <authorList>
            <consortium name="EnsemblPlants"/>
        </authorList>
    </citation>
    <scope>IDENTIFICATION</scope>
</reference>
<dbReference type="EnsemblPlants" id="MELO3C009167.2.1">
    <property type="protein sequence ID" value="MELO3C009167.2.1"/>
    <property type="gene ID" value="MELO3C009167.2"/>
</dbReference>
<dbReference type="AlphaFoldDB" id="A0A9I9CVN1"/>
<name>A0A9I9CVN1_CUCME</name>
<proteinExistence type="predicted"/>
<evidence type="ECO:0000313" key="1">
    <source>
        <dbReference type="EnsemblPlants" id="MELO3C009167.2.1"/>
    </source>
</evidence>
<dbReference type="Gramene" id="MELO3C009167.2.1">
    <property type="protein sequence ID" value="MELO3C009167.2.1"/>
    <property type="gene ID" value="MELO3C009167.2"/>
</dbReference>
<protein>
    <submittedName>
        <fullName evidence="1">Uncharacterized protein</fullName>
    </submittedName>
</protein>
<organism evidence="1">
    <name type="scientific">Cucumis melo</name>
    <name type="common">Muskmelon</name>
    <dbReference type="NCBI Taxonomy" id="3656"/>
    <lineage>
        <taxon>Eukaryota</taxon>
        <taxon>Viridiplantae</taxon>
        <taxon>Streptophyta</taxon>
        <taxon>Embryophyta</taxon>
        <taxon>Tracheophyta</taxon>
        <taxon>Spermatophyta</taxon>
        <taxon>Magnoliopsida</taxon>
        <taxon>eudicotyledons</taxon>
        <taxon>Gunneridae</taxon>
        <taxon>Pentapetalae</taxon>
        <taxon>rosids</taxon>
        <taxon>fabids</taxon>
        <taxon>Cucurbitales</taxon>
        <taxon>Cucurbitaceae</taxon>
        <taxon>Benincaseae</taxon>
        <taxon>Cucumis</taxon>
    </lineage>
</organism>